<organism evidence="2 3">
    <name type="scientific">Pseudomonas knackmussii (strain DSM 6978 / CCUG 54928 / LMG 23759 / B13)</name>
    <dbReference type="NCBI Taxonomy" id="1301098"/>
    <lineage>
        <taxon>Bacteria</taxon>
        <taxon>Pseudomonadati</taxon>
        <taxon>Pseudomonadota</taxon>
        <taxon>Gammaproteobacteria</taxon>
        <taxon>Pseudomonadales</taxon>
        <taxon>Pseudomonadaceae</taxon>
        <taxon>Pseudomonas</taxon>
    </lineage>
</organism>
<reference evidence="2 3" key="1">
    <citation type="submission" date="2013-03" db="EMBL/GenBank/DDBJ databases">
        <authorList>
            <person name="Linke B."/>
        </authorList>
    </citation>
    <scope>NUCLEOTIDE SEQUENCE [LARGE SCALE GENOMIC DNA]</scope>
    <source>
        <strain evidence="2 3">B13</strain>
    </source>
</reference>
<dbReference type="InterPro" id="IPR004843">
    <property type="entry name" value="Calcineurin-like_PHP"/>
</dbReference>
<dbReference type="PROSITE" id="PS00125">
    <property type="entry name" value="SER_THR_PHOSPHATASE"/>
    <property type="match status" value="1"/>
</dbReference>
<dbReference type="OrthoDB" id="5296354at2"/>
<keyword evidence="3" id="KW-1185">Reference proteome</keyword>
<dbReference type="InterPro" id="IPR029052">
    <property type="entry name" value="Metallo-depent_PP-like"/>
</dbReference>
<gene>
    <name evidence="2" type="ORF">PKB_4419</name>
</gene>
<dbReference type="GO" id="GO:0110154">
    <property type="term" value="P:RNA decapping"/>
    <property type="evidence" value="ECO:0007669"/>
    <property type="project" value="TreeGrafter"/>
</dbReference>
<reference evidence="2 3" key="2">
    <citation type="submission" date="2014-05" db="EMBL/GenBank/DDBJ databases">
        <title>Genome sequence of the 3-chlorobenzoate degrading bacterium Pseudomonas knackmussii B13 shows multiple evidence for horizontal gene transfer.</title>
        <authorList>
            <person name="Miyazaki R."/>
            <person name="Bertelli C."/>
            <person name="Falquet L."/>
            <person name="Robinson-Rechavi M."/>
            <person name="Gharib W."/>
            <person name="Roy S."/>
            <person name="Van der Meer J.R."/>
        </authorList>
    </citation>
    <scope>NUCLEOTIDE SEQUENCE [LARGE SCALE GENOMIC DNA]</scope>
    <source>
        <strain evidence="2 3">B13</strain>
    </source>
</reference>
<name>A0A024HM67_PSEKB</name>
<dbReference type="EMBL" id="HG322950">
    <property type="protein sequence ID" value="CDF85744.1"/>
    <property type="molecule type" value="Genomic_DNA"/>
</dbReference>
<dbReference type="InterPro" id="IPR006186">
    <property type="entry name" value="Ser/Thr-sp_prot-phosphatase"/>
</dbReference>
<protein>
    <recommendedName>
        <fullName evidence="1">Serine/threonine specific protein phosphatases domain-containing protein</fullName>
    </recommendedName>
</protein>
<dbReference type="HOGENOM" id="CLU_023125_1_1_6"/>
<dbReference type="SUPFAM" id="SSF56300">
    <property type="entry name" value="Metallo-dependent phosphatases"/>
    <property type="match status" value="1"/>
</dbReference>
<dbReference type="GO" id="GO:0016791">
    <property type="term" value="F:phosphatase activity"/>
    <property type="evidence" value="ECO:0007669"/>
    <property type="project" value="TreeGrafter"/>
</dbReference>
<dbReference type="InterPro" id="IPR050126">
    <property type="entry name" value="Ap4A_hydrolase"/>
</dbReference>
<dbReference type="AlphaFoldDB" id="A0A024HM67"/>
<dbReference type="eggNOG" id="COG0639">
    <property type="taxonomic scope" value="Bacteria"/>
</dbReference>
<dbReference type="PANTHER" id="PTHR42850">
    <property type="entry name" value="METALLOPHOSPHOESTERASE"/>
    <property type="match status" value="1"/>
</dbReference>
<evidence type="ECO:0000259" key="1">
    <source>
        <dbReference type="PROSITE" id="PS00125"/>
    </source>
</evidence>
<sequence length="263" mass="29335">MNICEIIPQPVLKLCIPPGRRVFVLGDIHGAYDLVDEALDLVEFNKSKDLLISVGDLIDRGENSDKVLDLLSQPFFLAVRGNHEHLFLLAHAQEFVDMNLLGRLVRDYGAWWWLLIDEEQQVKILNSLNPLPISIEISTPQMTLGIVHAELPKSITYWQTFLSLLEKRDQRTIQSALEGRSRLTSQNATPISGIDYIFSGHTIVPAITALGNSVFLDTGAVFSGRGAHHLSILNVASAFTDTYASPTIRTYRIRVYGNPATEI</sequence>
<evidence type="ECO:0000313" key="3">
    <source>
        <dbReference type="Proteomes" id="UP000025241"/>
    </source>
</evidence>
<feature type="domain" description="Serine/threonine specific protein phosphatases" evidence="1">
    <location>
        <begin position="79"/>
        <end position="84"/>
    </location>
</feature>
<accession>A0A024HM67</accession>
<dbReference type="RefSeq" id="WP_084166694.1">
    <property type="nucleotide sequence ID" value="NZ_HG322950.1"/>
</dbReference>
<dbReference type="STRING" id="1301098.PKB_4419"/>
<dbReference type="PANTHER" id="PTHR42850:SF11">
    <property type="entry name" value="BIS(5'-NUCLEOSYL)-TETRAPHOSPHATASE [SYMMETRICAL]"/>
    <property type="match status" value="1"/>
</dbReference>
<dbReference type="GO" id="GO:0008803">
    <property type="term" value="F:bis(5'-nucleosyl)-tetraphosphatase (symmetrical) activity"/>
    <property type="evidence" value="ECO:0007669"/>
    <property type="project" value="TreeGrafter"/>
</dbReference>
<dbReference type="KEGG" id="pkc:PKB_4419"/>
<proteinExistence type="predicted"/>
<dbReference type="GO" id="GO:0005737">
    <property type="term" value="C:cytoplasm"/>
    <property type="evidence" value="ECO:0007669"/>
    <property type="project" value="TreeGrafter"/>
</dbReference>
<evidence type="ECO:0000313" key="2">
    <source>
        <dbReference type="EMBL" id="CDF85744.1"/>
    </source>
</evidence>
<dbReference type="Proteomes" id="UP000025241">
    <property type="component" value="Chromosome I"/>
</dbReference>
<dbReference type="Pfam" id="PF00149">
    <property type="entry name" value="Metallophos"/>
    <property type="match status" value="1"/>
</dbReference>
<dbReference type="Gene3D" id="3.60.21.10">
    <property type="match status" value="1"/>
</dbReference>